<evidence type="ECO:0000256" key="1">
    <source>
        <dbReference type="ARBA" id="ARBA00007789"/>
    </source>
</evidence>
<dbReference type="RefSeq" id="WP_309849690.1">
    <property type="nucleotide sequence ID" value="NZ_BAAAIU010000045.1"/>
</dbReference>
<dbReference type="PANTHER" id="PTHR30137:SF6">
    <property type="entry name" value="LUCIFERASE-LIKE MONOOXYGENASE"/>
    <property type="match status" value="1"/>
</dbReference>
<evidence type="ECO:0000259" key="2">
    <source>
        <dbReference type="Pfam" id="PF00296"/>
    </source>
</evidence>
<feature type="domain" description="Luciferase-like" evidence="2">
    <location>
        <begin position="5"/>
        <end position="307"/>
    </location>
</feature>
<dbReference type="PANTHER" id="PTHR30137">
    <property type="entry name" value="LUCIFERASE-LIKE MONOOXYGENASE"/>
    <property type="match status" value="1"/>
</dbReference>
<proteinExistence type="predicted"/>
<dbReference type="Proteomes" id="UP001247307">
    <property type="component" value="Unassembled WGS sequence"/>
</dbReference>
<dbReference type="GO" id="GO:0005829">
    <property type="term" value="C:cytosol"/>
    <property type="evidence" value="ECO:0007669"/>
    <property type="project" value="TreeGrafter"/>
</dbReference>
<dbReference type="GO" id="GO:0016705">
    <property type="term" value="F:oxidoreductase activity, acting on paired donors, with incorporation or reduction of molecular oxygen"/>
    <property type="evidence" value="ECO:0007669"/>
    <property type="project" value="InterPro"/>
</dbReference>
<dbReference type="InterPro" id="IPR019949">
    <property type="entry name" value="CmoO-like"/>
</dbReference>
<comment type="similarity">
    <text evidence="1">To bacterial alkanal monooxygenase alpha and beta chains.</text>
</comment>
<dbReference type="CDD" id="cd00347">
    <property type="entry name" value="Flavin_utilizing_monoxygenases"/>
    <property type="match status" value="1"/>
</dbReference>
<evidence type="ECO:0000313" key="3">
    <source>
        <dbReference type="EMBL" id="MDR6891666.1"/>
    </source>
</evidence>
<evidence type="ECO:0000313" key="4">
    <source>
        <dbReference type="Proteomes" id="UP001247307"/>
    </source>
</evidence>
<dbReference type="Gene3D" id="3.20.20.30">
    <property type="entry name" value="Luciferase-like domain"/>
    <property type="match status" value="1"/>
</dbReference>
<organism evidence="3 4">
    <name type="scientific">Falsarthrobacter nasiphocae</name>
    <dbReference type="NCBI Taxonomy" id="189863"/>
    <lineage>
        <taxon>Bacteria</taxon>
        <taxon>Bacillati</taxon>
        <taxon>Actinomycetota</taxon>
        <taxon>Actinomycetes</taxon>
        <taxon>Micrococcales</taxon>
        <taxon>Micrococcaceae</taxon>
        <taxon>Falsarthrobacter</taxon>
    </lineage>
</organism>
<dbReference type="InterPro" id="IPR011251">
    <property type="entry name" value="Luciferase-like_dom"/>
</dbReference>
<dbReference type="EMBL" id="JAVDUI010000001">
    <property type="protein sequence ID" value="MDR6891666.1"/>
    <property type="molecule type" value="Genomic_DNA"/>
</dbReference>
<sequence>MTHIELGILDLATVSAGGNSAAALSATTRYAQWADSAGLDRFWVAEHHNMPGVASTAPAVLMAHLAARTERIKVGSGGVMLPNHQPLVVAEQFALLEALHPGRVELGLGRAPGTDARTAAALRRARVQERVEDFPEDVLDVLGLFGDPRGSSRVRFLRATPEAAGAPRVWLLGSSLFSARLAGALGLSYSYAHHFGQEDPGAVFAAYRTAFAAGLEEGSVPEGQEPFAMLTTSVVTADTQEEAELLAGPARVMALNLRKGRPEAIVSPETAAEMAAGEEGDFLAAVPATKFVGTPDVVARSVRELATSLEVQAVMLSSTLYDADGSGESRIGSAERFLQHWRA</sequence>
<dbReference type="InterPro" id="IPR036661">
    <property type="entry name" value="Luciferase-like_sf"/>
</dbReference>
<keyword evidence="4" id="KW-1185">Reference proteome</keyword>
<comment type="caution">
    <text evidence="3">The sequence shown here is derived from an EMBL/GenBank/DDBJ whole genome shotgun (WGS) entry which is preliminary data.</text>
</comment>
<gene>
    <name evidence="3" type="ORF">J2S35_000606</name>
</gene>
<protein>
    <submittedName>
        <fullName evidence="3">Luciferase family oxidoreductase group 1</fullName>
    </submittedName>
</protein>
<dbReference type="AlphaFoldDB" id="A0AAE4C4S9"/>
<dbReference type="InterPro" id="IPR050766">
    <property type="entry name" value="Bact_Lucif_Oxidored"/>
</dbReference>
<dbReference type="NCBIfam" id="TIGR03558">
    <property type="entry name" value="oxido_grp_1"/>
    <property type="match status" value="1"/>
</dbReference>
<reference evidence="3" key="1">
    <citation type="submission" date="2023-07" db="EMBL/GenBank/DDBJ databases">
        <title>Sequencing the genomes of 1000 actinobacteria strains.</title>
        <authorList>
            <person name="Klenk H.-P."/>
        </authorList>
    </citation>
    <scope>NUCLEOTIDE SEQUENCE</scope>
    <source>
        <strain evidence="3">DSM 13988</strain>
    </source>
</reference>
<dbReference type="Pfam" id="PF00296">
    <property type="entry name" value="Bac_luciferase"/>
    <property type="match status" value="1"/>
</dbReference>
<dbReference type="SUPFAM" id="SSF51679">
    <property type="entry name" value="Bacterial luciferase-like"/>
    <property type="match status" value="1"/>
</dbReference>
<accession>A0AAE4C4S9</accession>
<name>A0AAE4C4S9_9MICC</name>